<keyword evidence="3" id="KW-1185">Reference proteome</keyword>
<keyword evidence="1" id="KW-1133">Transmembrane helix</keyword>
<dbReference type="Proteomes" id="UP001558632">
    <property type="component" value="Unassembled WGS sequence"/>
</dbReference>
<proteinExistence type="predicted"/>
<name>A0ABR3KLA7_TRISP</name>
<reference evidence="2 3" key="1">
    <citation type="submission" date="2024-07" db="EMBL/GenBank/DDBJ databases">
        <title>Enhanced genomic and transcriptomic resources for Trichinella pseudospiralis and T. spiralis underpin the discovery of pronounced molecular differences between stages and species.</title>
        <authorList>
            <person name="Pasi K.K."/>
            <person name="La Rosa G."/>
            <person name="Gomez-Morales M.A."/>
            <person name="Tosini F."/>
            <person name="Sumanam S."/>
            <person name="Young N.D."/>
            <person name="Chang B.C."/>
            <person name="Robin G.B."/>
        </authorList>
    </citation>
    <scope>NUCLEOTIDE SEQUENCE [LARGE SCALE GENOMIC DNA]</scope>
    <source>
        <strain evidence="2">ISS534</strain>
    </source>
</reference>
<organism evidence="2 3">
    <name type="scientific">Trichinella spiralis</name>
    <name type="common">Trichina worm</name>
    <dbReference type="NCBI Taxonomy" id="6334"/>
    <lineage>
        <taxon>Eukaryota</taxon>
        <taxon>Metazoa</taxon>
        <taxon>Ecdysozoa</taxon>
        <taxon>Nematoda</taxon>
        <taxon>Enoplea</taxon>
        <taxon>Dorylaimia</taxon>
        <taxon>Trichinellida</taxon>
        <taxon>Trichinellidae</taxon>
        <taxon>Trichinella</taxon>
    </lineage>
</organism>
<keyword evidence="1" id="KW-0812">Transmembrane</keyword>
<accession>A0ABR3KLA7</accession>
<evidence type="ECO:0000256" key="1">
    <source>
        <dbReference type="SAM" id="Phobius"/>
    </source>
</evidence>
<comment type="caution">
    <text evidence="2">The sequence shown here is derived from an EMBL/GenBank/DDBJ whole genome shotgun (WGS) entry which is preliminary data.</text>
</comment>
<gene>
    <name evidence="2" type="ORF">TSPI_02544</name>
</gene>
<protein>
    <submittedName>
        <fullName evidence="2">Cuticlin-3</fullName>
    </submittedName>
</protein>
<sequence>MHHRRRSNIPFFYTRPKRPCVTRQRLPSTKASVLKMLLDDREIVTVFQDLSLLQQSLSGTSFLIQKMFTFKMSFFINLTILLTFTTIHGVIIDNLIIGEPEVECGTDSMLAAEQTELTTKLRKFLYHTLTVMFEDKELRHQQAYS</sequence>
<evidence type="ECO:0000313" key="2">
    <source>
        <dbReference type="EMBL" id="KAL1241046.1"/>
    </source>
</evidence>
<dbReference type="EMBL" id="JBEUSY010000254">
    <property type="protein sequence ID" value="KAL1241046.1"/>
    <property type="molecule type" value="Genomic_DNA"/>
</dbReference>
<evidence type="ECO:0000313" key="3">
    <source>
        <dbReference type="Proteomes" id="UP001558632"/>
    </source>
</evidence>
<keyword evidence="1" id="KW-0472">Membrane</keyword>
<feature type="transmembrane region" description="Helical" evidence="1">
    <location>
        <begin position="74"/>
        <end position="92"/>
    </location>
</feature>